<dbReference type="GO" id="GO:0007623">
    <property type="term" value="P:circadian rhythm"/>
    <property type="evidence" value="ECO:0007669"/>
    <property type="project" value="UniProtKB-ARBA"/>
</dbReference>
<dbReference type="SMART" id="SM00700">
    <property type="entry name" value="JHBP"/>
    <property type="match status" value="1"/>
</dbReference>
<accession>A0A9P0G9B1</accession>
<evidence type="ECO:0000313" key="6">
    <source>
        <dbReference type="Proteomes" id="UP001153636"/>
    </source>
</evidence>
<dbReference type="Pfam" id="PF06585">
    <property type="entry name" value="JHBP"/>
    <property type="match status" value="1"/>
</dbReference>
<feature type="signal peptide" evidence="4">
    <location>
        <begin position="1"/>
        <end position="19"/>
    </location>
</feature>
<proteinExistence type="inferred from homology"/>
<dbReference type="Gene3D" id="3.15.10.30">
    <property type="entry name" value="Haemolymph juvenile hormone binding protein"/>
    <property type="match status" value="1"/>
</dbReference>
<dbReference type="FunFam" id="3.15.10.30:FF:000001">
    <property type="entry name" value="Takeout-like protein 1"/>
    <property type="match status" value="1"/>
</dbReference>
<dbReference type="OrthoDB" id="8194225at2759"/>
<keyword evidence="1 4" id="KW-0732">Signal</keyword>
<keyword evidence="6" id="KW-1185">Reference proteome</keyword>
<dbReference type="AlphaFoldDB" id="A0A9P0G9B1"/>
<sequence length="247" mass="27552">MLPSLFITLSVFSIALLEAKHLPSYIVPCKKSDPNLNTCAKQHAIDATARILHGDRSYKIPSFTPFSIPLIDVKGTTGITFQLKDLKLYGLNTTQIKDVNFDLPNNHMYVKVFIPQTQTISQYLMDGKLLSLVIKGEGPAEIISDNVTVEYFIDYVLINKPDGKRYVDVDALKTNLTLNFSKTHYNFGNLFGGNKLLGDNFNNLLNENPKEVDEISGGTNKVIISSIVSSIFNPIFKAVPFDDIFID</sequence>
<comment type="similarity">
    <text evidence="3">Belongs to the TO family.</text>
</comment>
<organism evidence="5 6">
    <name type="scientific">Psylliodes chrysocephalus</name>
    <dbReference type="NCBI Taxonomy" id="3402493"/>
    <lineage>
        <taxon>Eukaryota</taxon>
        <taxon>Metazoa</taxon>
        <taxon>Ecdysozoa</taxon>
        <taxon>Arthropoda</taxon>
        <taxon>Hexapoda</taxon>
        <taxon>Insecta</taxon>
        <taxon>Pterygota</taxon>
        <taxon>Neoptera</taxon>
        <taxon>Endopterygota</taxon>
        <taxon>Coleoptera</taxon>
        <taxon>Polyphaga</taxon>
        <taxon>Cucujiformia</taxon>
        <taxon>Chrysomeloidea</taxon>
        <taxon>Chrysomelidae</taxon>
        <taxon>Galerucinae</taxon>
        <taxon>Alticini</taxon>
        <taxon>Psylliodes</taxon>
    </lineage>
</organism>
<protein>
    <recommendedName>
        <fullName evidence="7">Takeout</fullName>
    </recommendedName>
</protein>
<dbReference type="InterPro" id="IPR038606">
    <property type="entry name" value="To_sf"/>
</dbReference>
<dbReference type="GO" id="GO:0005615">
    <property type="term" value="C:extracellular space"/>
    <property type="evidence" value="ECO:0007669"/>
    <property type="project" value="TreeGrafter"/>
</dbReference>
<name>A0A9P0G9B1_9CUCU</name>
<evidence type="ECO:0000256" key="1">
    <source>
        <dbReference type="ARBA" id="ARBA00022729"/>
    </source>
</evidence>
<dbReference type="Proteomes" id="UP001153636">
    <property type="component" value="Chromosome 11"/>
</dbReference>
<reference evidence="5" key="1">
    <citation type="submission" date="2022-01" db="EMBL/GenBank/DDBJ databases">
        <authorList>
            <person name="King R."/>
        </authorList>
    </citation>
    <scope>NUCLEOTIDE SEQUENCE</scope>
</reference>
<keyword evidence="2" id="KW-0090">Biological rhythms</keyword>
<dbReference type="PANTHER" id="PTHR11008:SF32">
    <property type="entry name" value="CIRCADIAN CLOCK-CONTROLLED PROTEIN DAYWAKE-RELATED"/>
    <property type="match status" value="1"/>
</dbReference>
<evidence type="ECO:0000256" key="2">
    <source>
        <dbReference type="ARBA" id="ARBA00023108"/>
    </source>
</evidence>
<dbReference type="EMBL" id="OV651823">
    <property type="protein sequence ID" value="CAH1101377.1"/>
    <property type="molecule type" value="Genomic_DNA"/>
</dbReference>
<dbReference type="PANTHER" id="PTHR11008">
    <property type="entry name" value="PROTEIN TAKEOUT-LIKE PROTEIN"/>
    <property type="match status" value="1"/>
</dbReference>
<feature type="chain" id="PRO_5040192435" description="Takeout" evidence="4">
    <location>
        <begin position="20"/>
        <end position="247"/>
    </location>
</feature>
<evidence type="ECO:0000256" key="3">
    <source>
        <dbReference type="ARBA" id="ARBA00060902"/>
    </source>
</evidence>
<dbReference type="InterPro" id="IPR010562">
    <property type="entry name" value="Haemolymph_juvenile_hormone-bd"/>
</dbReference>
<gene>
    <name evidence="5" type="ORF">PSYICH_LOCUS2767</name>
</gene>
<evidence type="ECO:0000313" key="5">
    <source>
        <dbReference type="EMBL" id="CAH1101377.1"/>
    </source>
</evidence>
<evidence type="ECO:0000256" key="4">
    <source>
        <dbReference type="SAM" id="SignalP"/>
    </source>
</evidence>
<evidence type="ECO:0008006" key="7">
    <source>
        <dbReference type="Google" id="ProtNLM"/>
    </source>
</evidence>